<dbReference type="GO" id="GO:0004519">
    <property type="term" value="F:endonuclease activity"/>
    <property type="evidence" value="ECO:0007669"/>
    <property type="project" value="UniProtKB-KW"/>
</dbReference>
<evidence type="ECO:0000256" key="3">
    <source>
        <dbReference type="ARBA" id="ARBA00022722"/>
    </source>
</evidence>
<keyword evidence="7" id="KW-0346">Stress response</keyword>
<dbReference type="Gene3D" id="3.30.920.30">
    <property type="entry name" value="Hypothetical protein"/>
    <property type="match status" value="1"/>
</dbReference>
<dbReference type="PANTHER" id="PTHR34873">
    <property type="entry name" value="SSR1766 PROTEIN"/>
    <property type="match status" value="1"/>
</dbReference>
<reference evidence="8" key="1">
    <citation type="submission" date="2019-03" db="EMBL/GenBank/DDBJ databases">
        <title>Lake Tanganyika Metagenome-Assembled Genomes (MAGs).</title>
        <authorList>
            <person name="Tran P."/>
        </authorList>
    </citation>
    <scope>NUCLEOTIDE SEQUENCE</scope>
    <source>
        <strain evidence="8">K_DeepCast_150m_m2_040</strain>
    </source>
</reference>
<dbReference type="GO" id="GO:0003729">
    <property type="term" value="F:mRNA binding"/>
    <property type="evidence" value="ECO:0007669"/>
    <property type="project" value="InterPro"/>
</dbReference>
<dbReference type="SUPFAM" id="SSF54786">
    <property type="entry name" value="YcfA/nrd intein domain"/>
    <property type="match status" value="1"/>
</dbReference>
<keyword evidence="2" id="KW-1277">Toxin-antitoxin system</keyword>
<evidence type="ECO:0000256" key="2">
    <source>
        <dbReference type="ARBA" id="ARBA00022649"/>
    </source>
</evidence>
<dbReference type="InterPro" id="IPR038570">
    <property type="entry name" value="HicA_sf"/>
</dbReference>
<accession>A0A938BTF0</accession>
<evidence type="ECO:0000256" key="1">
    <source>
        <dbReference type="ARBA" id="ARBA00006620"/>
    </source>
</evidence>
<dbReference type="InterPro" id="IPR012933">
    <property type="entry name" value="HicA_mRNA_interferase"/>
</dbReference>
<comment type="similarity">
    <text evidence="1">Belongs to the HicA mRNA interferase family.</text>
</comment>
<protein>
    <submittedName>
        <fullName evidence="8">Type II toxin-antitoxin system HicA family toxin</fullName>
    </submittedName>
</protein>
<keyword evidence="5" id="KW-0378">Hydrolase</keyword>
<organism evidence="8 9">
    <name type="scientific">candidate division WOR-3 bacterium</name>
    <dbReference type="NCBI Taxonomy" id="2052148"/>
    <lineage>
        <taxon>Bacteria</taxon>
        <taxon>Bacteria division WOR-3</taxon>
    </lineage>
</organism>
<comment type="caution">
    <text evidence="8">The sequence shown here is derived from an EMBL/GenBank/DDBJ whole genome shotgun (WGS) entry which is preliminary data.</text>
</comment>
<keyword evidence="3" id="KW-0540">Nuclease</keyword>
<evidence type="ECO:0000256" key="5">
    <source>
        <dbReference type="ARBA" id="ARBA00022801"/>
    </source>
</evidence>
<evidence type="ECO:0000256" key="7">
    <source>
        <dbReference type="ARBA" id="ARBA00023016"/>
    </source>
</evidence>
<proteinExistence type="inferred from homology"/>
<evidence type="ECO:0000313" key="8">
    <source>
        <dbReference type="EMBL" id="MBM3331784.1"/>
    </source>
</evidence>
<evidence type="ECO:0000256" key="4">
    <source>
        <dbReference type="ARBA" id="ARBA00022759"/>
    </source>
</evidence>
<keyword evidence="4" id="KW-0255">Endonuclease</keyword>
<evidence type="ECO:0000313" key="9">
    <source>
        <dbReference type="Proteomes" id="UP000779900"/>
    </source>
</evidence>
<name>A0A938BTF0_UNCW3</name>
<sequence length="74" mass="8188">MSDFPSLSGERLVKALRKQGFALVRVKGSHHFLRHADGRCTVVPVHRGETIGPGLLARILRDCDLPKDDLRSAL</sequence>
<dbReference type="AlphaFoldDB" id="A0A938BTF0"/>
<dbReference type="PANTHER" id="PTHR34873:SF3">
    <property type="entry name" value="ADDICTION MODULE TOXIN, HICA FAMILY"/>
    <property type="match status" value="1"/>
</dbReference>
<dbReference type="GO" id="GO:0016787">
    <property type="term" value="F:hydrolase activity"/>
    <property type="evidence" value="ECO:0007669"/>
    <property type="project" value="UniProtKB-KW"/>
</dbReference>
<gene>
    <name evidence="8" type="ORF">FJY68_08040</name>
</gene>
<keyword evidence="6" id="KW-0694">RNA-binding</keyword>
<dbReference type="EMBL" id="VGIR01000043">
    <property type="protein sequence ID" value="MBM3331784.1"/>
    <property type="molecule type" value="Genomic_DNA"/>
</dbReference>
<evidence type="ECO:0000256" key="6">
    <source>
        <dbReference type="ARBA" id="ARBA00022884"/>
    </source>
</evidence>
<dbReference type="Pfam" id="PF07927">
    <property type="entry name" value="HicA_toxin"/>
    <property type="match status" value="1"/>
</dbReference>
<dbReference type="Proteomes" id="UP000779900">
    <property type="component" value="Unassembled WGS sequence"/>
</dbReference>